<keyword evidence="3" id="KW-0479">Metal-binding</keyword>
<dbReference type="GO" id="GO:0046872">
    <property type="term" value="F:metal ion binding"/>
    <property type="evidence" value="ECO:0007669"/>
    <property type="project" value="UniProtKB-KW"/>
</dbReference>
<evidence type="ECO:0000256" key="5">
    <source>
        <dbReference type="ARBA" id="ARBA00023277"/>
    </source>
</evidence>
<dbReference type="SFLD" id="SFLDG01135">
    <property type="entry name" value="C1.5.6:_HAD__Beta-PGM__Phospha"/>
    <property type="match status" value="1"/>
</dbReference>
<evidence type="ECO:0000256" key="2">
    <source>
        <dbReference type="ARBA" id="ARBA00006171"/>
    </source>
</evidence>
<gene>
    <name evidence="6" type="ORF">GSUB_11350</name>
</gene>
<dbReference type="InterPro" id="IPR041492">
    <property type="entry name" value="HAD_2"/>
</dbReference>
<organism evidence="6 7">
    <name type="scientific">Geoalkalibacter subterraneus</name>
    <dbReference type="NCBI Taxonomy" id="483547"/>
    <lineage>
        <taxon>Bacteria</taxon>
        <taxon>Pseudomonadati</taxon>
        <taxon>Thermodesulfobacteriota</taxon>
        <taxon>Desulfuromonadia</taxon>
        <taxon>Desulfuromonadales</taxon>
        <taxon>Geoalkalibacteraceae</taxon>
        <taxon>Geoalkalibacter</taxon>
    </lineage>
</organism>
<dbReference type="SFLD" id="SFLDG01129">
    <property type="entry name" value="C1.5:_HAD__Beta-PGM__Phosphata"/>
    <property type="match status" value="1"/>
</dbReference>
<reference evidence="6 7" key="1">
    <citation type="journal article" date="2015" name="Genome Announc.">
        <title>Genomes of Geoalkalibacter ferrihydriticus Z-0531T and Geoalkalibacter subterraneus Red1T, Two Haloalkaliphilic Metal-Reducing Deltaproteobacteria.</title>
        <authorList>
            <person name="Badalamenti J.P."/>
            <person name="Krajmalnik-Brown R."/>
            <person name="Torres C.I."/>
            <person name="Bond D.R."/>
        </authorList>
    </citation>
    <scope>NUCLEOTIDE SEQUENCE [LARGE SCALE GENOMIC DNA]</scope>
    <source>
        <strain evidence="6 7">Red1</strain>
    </source>
</reference>
<dbReference type="InterPro" id="IPR023198">
    <property type="entry name" value="PGP-like_dom2"/>
</dbReference>
<evidence type="ECO:0000313" key="7">
    <source>
        <dbReference type="Proteomes" id="UP000035036"/>
    </source>
</evidence>
<name>A0A0B5FTX2_9BACT</name>
<dbReference type="SFLD" id="SFLDS00003">
    <property type="entry name" value="Haloacid_Dehalogenase"/>
    <property type="match status" value="1"/>
</dbReference>
<dbReference type="Gene3D" id="3.40.50.1000">
    <property type="entry name" value="HAD superfamily/HAD-like"/>
    <property type="match status" value="1"/>
</dbReference>
<protein>
    <recommendedName>
        <fullName evidence="8">HAD family hydrolase</fullName>
    </recommendedName>
</protein>
<comment type="similarity">
    <text evidence="2">Belongs to the HAD-like hydrolase superfamily. CbbY/CbbZ/Gph/YieH family.</text>
</comment>
<dbReference type="AlphaFoldDB" id="A0A0B5FTX2"/>
<evidence type="ECO:0008006" key="8">
    <source>
        <dbReference type="Google" id="ProtNLM"/>
    </source>
</evidence>
<dbReference type="InterPro" id="IPR051600">
    <property type="entry name" value="Beta-PGM-like"/>
</dbReference>
<dbReference type="SUPFAM" id="SSF56784">
    <property type="entry name" value="HAD-like"/>
    <property type="match status" value="1"/>
</dbReference>
<keyword evidence="4" id="KW-0460">Magnesium</keyword>
<proteinExistence type="inferred from homology"/>
<dbReference type="NCBIfam" id="TIGR01509">
    <property type="entry name" value="HAD-SF-IA-v3"/>
    <property type="match status" value="1"/>
</dbReference>
<keyword evidence="7" id="KW-1185">Reference proteome</keyword>
<dbReference type="Pfam" id="PF13419">
    <property type="entry name" value="HAD_2"/>
    <property type="match status" value="1"/>
</dbReference>
<dbReference type="InterPro" id="IPR023214">
    <property type="entry name" value="HAD_sf"/>
</dbReference>
<dbReference type="Proteomes" id="UP000035036">
    <property type="component" value="Chromosome"/>
</dbReference>
<dbReference type="KEGG" id="gsb:GSUB_11350"/>
<evidence type="ECO:0000256" key="1">
    <source>
        <dbReference type="ARBA" id="ARBA00001946"/>
    </source>
</evidence>
<evidence type="ECO:0000313" key="6">
    <source>
        <dbReference type="EMBL" id="AJF07041.1"/>
    </source>
</evidence>
<sequence length="213" mass="24351">MIKAIFWDNDGILVDTEPLYFQATREVLTRHNVELTREEFIRISLQQGQSAFDLARDQGYEPAELEQMRQQRNRRYTQLLEEGAEALPHVEETLKVLYGHFRMGIVTSSLTEHFNAIHSQTGLLPFFEFTLTREQYAQTKPHPEPYLTALLRCDLSPQECIVIEDSERGLAAAVAAGLRCIAIPTELTRDGDFSKAFAVLEDVRDVPSLLNRI</sequence>
<dbReference type="GO" id="GO:0003824">
    <property type="term" value="F:catalytic activity"/>
    <property type="evidence" value="ECO:0007669"/>
    <property type="project" value="UniProtKB-ARBA"/>
</dbReference>
<dbReference type="OrthoDB" id="9807630at2"/>
<keyword evidence="5" id="KW-0119">Carbohydrate metabolism</keyword>
<comment type="cofactor">
    <cofactor evidence="1">
        <name>Mg(2+)</name>
        <dbReference type="ChEBI" id="CHEBI:18420"/>
    </cofactor>
</comment>
<evidence type="ECO:0000256" key="3">
    <source>
        <dbReference type="ARBA" id="ARBA00022723"/>
    </source>
</evidence>
<dbReference type="InterPro" id="IPR036412">
    <property type="entry name" value="HAD-like_sf"/>
</dbReference>
<dbReference type="Gene3D" id="1.10.150.240">
    <property type="entry name" value="Putative phosphatase, domain 2"/>
    <property type="match status" value="1"/>
</dbReference>
<dbReference type="InterPro" id="IPR006439">
    <property type="entry name" value="HAD-SF_hydro_IA"/>
</dbReference>
<dbReference type="EMBL" id="CP010311">
    <property type="protein sequence ID" value="AJF07041.1"/>
    <property type="molecule type" value="Genomic_DNA"/>
</dbReference>
<dbReference type="HOGENOM" id="CLU_045011_13_2_7"/>
<accession>A0A0B5FTX2</accession>
<evidence type="ECO:0000256" key="4">
    <source>
        <dbReference type="ARBA" id="ARBA00022842"/>
    </source>
</evidence>
<dbReference type="PANTHER" id="PTHR46193">
    <property type="entry name" value="6-PHOSPHOGLUCONATE PHOSPHATASE"/>
    <property type="match status" value="1"/>
</dbReference>
<dbReference type="STRING" id="483547.GSUB_11350"/>
<dbReference type="PANTHER" id="PTHR46193:SF18">
    <property type="entry name" value="HEXITOL PHOSPHATASE B"/>
    <property type="match status" value="1"/>
</dbReference>
<dbReference type="RefSeq" id="WP_040200882.1">
    <property type="nucleotide sequence ID" value="NZ_CP010311.1"/>
</dbReference>